<organism evidence="2 3">
    <name type="scientific">[Clostridium] fimetarium</name>
    <dbReference type="NCBI Taxonomy" id="99656"/>
    <lineage>
        <taxon>Bacteria</taxon>
        <taxon>Bacillati</taxon>
        <taxon>Bacillota</taxon>
        <taxon>Clostridia</taxon>
        <taxon>Lachnospirales</taxon>
        <taxon>Lachnospiraceae</taxon>
    </lineage>
</organism>
<name>A0A1I0Q0E8_9FIRM</name>
<dbReference type="AlphaFoldDB" id="A0A1I0Q0E8"/>
<keyword evidence="3" id="KW-1185">Reference proteome</keyword>
<reference evidence="2 3" key="1">
    <citation type="submission" date="2016-10" db="EMBL/GenBank/DDBJ databases">
        <authorList>
            <person name="de Groot N.N."/>
        </authorList>
    </citation>
    <scope>NUCLEOTIDE SEQUENCE [LARGE SCALE GENOMIC DNA]</scope>
    <source>
        <strain evidence="2 3">DSM 9179</strain>
    </source>
</reference>
<dbReference type="InterPro" id="IPR025503">
    <property type="entry name" value="DUF4391"/>
</dbReference>
<evidence type="ECO:0000313" key="3">
    <source>
        <dbReference type="Proteomes" id="UP000199701"/>
    </source>
</evidence>
<sequence>MFGLPQSTELRKVVHKKLIFAKFPGELNGDRKKRFDNDISRIGIVNEISPSSVNIKEGESIKSIFVVQIELKTKNYDERNVLLISKLFGQQMLIILKYEEEYQLAVYQTKLLYSDWKSNSEMELHLNGLDLDSMWLNMVEQVSGIIPKNGNSLDEQIAVEVEKAKLMKQIDEMETQARKETQSKKKFDMFQRMKEYQKLLEKL</sequence>
<gene>
    <name evidence="2" type="ORF">SAMN05421659_106195</name>
</gene>
<dbReference type="OrthoDB" id="9805811at2"/>
<dbReference type="STRING" id="99656.SAMN05421659_106195"/>
<dbReference type="Proteomes" id="UP000199701">
    <property type="component" value="Unassembled WGS sequence"/>
</dbReference>
<evidence type="ECO:0008006" key="4">
    <source>
        <dbReference type="Google" id="ProtNLM"/>
    </source>
</evidence>
<feature type="coiled-coil region" evidence="1">
    <location>
        <begin position="156"/>
        <end position="183"/>
    </location>
</feature>
<evidence type="ECO:0000256" key="1">
    <source>
        <dbReference type="SAM" id="Coils"/>
    </source>
</evidence>
<dbReference type="EMBL" id="FOJI01000006">
    <property type="protein sequence ID" value="SEW20417.1"/>
    <property type="molecule type" value="Genomic_DNA"/>
</dbReference>
<evidence type="ECO:0000313" key="2">
    <source>
        <dbReference type="EMBL" id="SEW20417.1"/>
    </source>
</evidence>
<proteinExistence type="predicted"/>
<protein>
    <recommendedName>
        <fullName evidence="4">DUF4391 domain-containing protein</fullName>
    </recommendedName>
</protein>
<accession>A0A1I0Q0E8</accession>
<dbReference type="RefSeq" id="WP_092453403.1">
    <property type="nucleotide sequence ID" value="NZ_FOJI01000006.1"/>
</dbReference>
<keyword evidence="1" id="KW-0175">Coiled coil</keyword>
<dbReference type="Pfam" id="PF14335">
    <property type="entry name" value="DUF4391"/>
    <property type="match status" value="1"/>
</dbReference>